<dbReference type="Gene3D" id="1.25.10.10">
    <property type="entry name" value="Leucine-rich Repeat Variant"/>
    <property type="match status" value="1"/>
</dbReference>
<gene>
    <name evidence="5" type="primary">npr3</name>
    <name evidence="5" type="ORF">MEQU1_003003</name>
</gene>
<dbReference type="GO" id="GO:0034198">
    <property type="term" value="P:cellular response to amino acid starvation"/>
    <property type="evidence" value="ECO:0007669"/>
    <property type="project" value="TreeGrafter"/>
</dbReference>
<dbReference type="PANTHER" id="PTHR13153:SF5">
    <property type="entry name" value="GATOR COMPLEX PROTEIN NPRL3"/>
    <property type="match status" value="1"/>
</dbReference>
<dbReference type="Pfam" id="PF24064">
    <property type="entry name" value="HTH_NPRL3"/>
    <property type="match status" value="1"/>
</dbReference>
<evidence type="ECO:0000256" key="1">
    <source>
        <dbReference type="ARBA" id="ARBA00010546"/>
    </source>
</evidence>
<proteinExistence type="inferred from homology"/>
<evidence type="ECO:0000259" key="4">
    <source>
        <dbReference type="SMART" id="SM01140"/>
    </source>
</evidence>
<feature type="domain" description="Formin GTPase-binding" evidence="4">
    <location>
        <begin position="51"/>
        <end position="239"/>
    </location>
</feature>
<evidence type="ECO:0000256" key="3">
    <source>
        <dbReference type="SAM" id="MobiDB-lite"/>
    </source>
</evidence>
<dbReference type="GO" id="GO:0031267">
    <property type="term" value="F:small GTPase binding"/>
    <property type="evidence" value="ECO:0007669"/>
    <property type="project" value="InterPro"/>
</dbReference>
<dbReference type="InterPro" id="IPR005365">
    <property type="entry name" value="Npr3"/>
</dbReference>
<dbReference type="EMBL" id="CP119905">
    <property type="protein sequence ID" value="WFD24304.1"/>
    <property type="molecule type" value="Genomic_DNA"/>
</dbReference>
<keyword evidence="2" id="KW-0469">Meiosis</keyword>
<dbReference type="GO" id="GO:1904262">
    <property type="term" value="P:negative regulation of TORC1 signaling"/>
    <property type="evidence" value="ECO:0007669"/>
    <property type="project" value="TreeGrafter"/>
</dbReference>
<dbReference type="GO" id="GO:1990130">
    <property type="term" value="C:GATOR1 complex"/>
    <property type="evidence" value="ECO:0007669"/>
    <property type="project" value="TreeGrafter"/>
</dbReference>
<dbReference type="SUPFAM" id="SSF48371">
    <property type="entry name" value="ARM repeat"/>
    <property type="match status" value="1"/>
</dbReference>
<accession>A0AAF0EF92</accession>
<name>A0AAF0EF92_9BASI</name>
<feature type="compositionally biased region" description="Basic and acidic residues" evidence="3">
    <location>
        <begin position="1034"/>
        <end position="1044"/>
    </location>
</feature>
<feature type="region of interest" description="Disordered" evidence="3">
    <location>
        <begin position="435"/>
        <end position="476"/>
    </location>
</feature>
<dbReference type="GO" id="GO:0051321">
    <property type="term" value="P:meiotic cell cycle"/>
    <property type="evidence" value="ECO:0007669"/>
    <property type="project" value="UniProtKB-UniRule"/>
</dbReference>
<reference evidence="5" key="1">
    <citation type="submission" date="2023-03" db="EMBL/GenBank/DDBJ databases">
        <title>Mating type loci evolution in Malassezia.</title>
        <authorList>
            <person name="Coelho M.A."/>
        </authorList>
    </citation>
    <scope>NUCLEOTIDE SEQUENCE</scope>
    <source>
        <strain evidence="5">CBS 12830</strain>
    </source>
</reference>
<feature type="compositionally biased region" description="Acidic residues" evidence="3">
    <location>
        <begin position="530"/>
        <end position="540"/>
    </location>
</feature>
<feature type="compositionally biased region" description="Low complexity" evidence="3">
    <location>
        <begin position="541"/>
        <end position="552"/>
    </location>
</feature>
<dbReference type="InterPro" id="IPR011989">
    <property type="entry name" value="ARM-like"/>
</dbReference>
<dbReference type="GO" id="GO:0003779">
    <property type="term" value="F:actin binding"/>
    <property type="evidence" value="ECO:0007669"/>
    <property type="project" value="InterPro"/>
</dbReference>
<dbReference type="SMART" id="SM01140">
    <property type="entry name" value="Drf_GBD"/>
    <property type="match status" value="1"/>
</dbReference>
<dbReference type="Proteomes" id="UP001214415">
    <property type="component" value="Chromosome 6"/>
</dbReference>
<dbReference type="GO" id="GO:0010508">
    <property type="term" value="P:positive regulation of autophagy"/>
    <property type="evidence" value="ECO:0007669"/>
    <property type="project" value="TreeGrafter"/>
</dbReference>
<dbReference type="InterPro" id="IPR016024">
    <property type="entry name" value="ARM-type_fold"/>
</dbReference>
<dbReference type="GO" id="GO:0030036">
    <property type="term" value="P:actin cytoskeleton organization"/>
    <property type="evidence" value="ECO:0007669"/>
    <property type="project" value="InterPro"/>
</dbReference>
<comment type="function">
    <text evidence="2">Mediates inactivation of the TORC1 complex in response to amino acid starvation. Required for meiotic nuclear division.</text>
</comment>
<organism evidence="5 6">
    <name type="scientific">Malassezia equina</name>
    <dbReference type="NCBI Taxonomy" id="1381935"/>
    <lineage>
        <taxon>Eukaryota</taxon>
        <taxon>Fungi</taxon>
        <taxon>Dikarya</taxon>
        <taxon>Basidiomycota</taxon>
        <taxon>Ustilaginomycotina</taxon>
        <taxon>Malasseziomycetes</taxon>
        <taxon>Malasseziales</taxon>
        <taxon>Malasseziaceae</taxon>
        <taxon>Malassezia</taxon>
    </lineage>
</organism>
<dbReference type="GO" id="GO:0005774">
    <property type="term" value="C:vacuolar membrane"/>
    <property type="evidence" value="ECO:0007669"/>
    <property type="project" value="UniProtKB-SubCell"/>
</dbReference>
<comment type="subcellular location">
    <subcellularLocation>
        <location evidence="2">Vacuole membrane</location>
        <topology evidence="2">Peripheral membrane protein</topology>
    </subcellularLocation>
</comment>
<dbReference type="Pfam" id="PF03666">
    <property type="entry name" value="NPR3"/>
    <property type="match status" value="1"/>
</dbReference>
<evidence type="ECO:0000256" key="2">
    <source>
        <dbReference type="RuleBase" id="RU368069"/>
    </source>
</evidence>
<feature type="region of interest" description="Disordered" evidence="3">
    <location>
        <begin position="1"/>
        <end position="46"/>
    </location>
</feature>
<protein>
    <recommendedName>
        <fullName evidence="2">Nitrogen permease regulator 3</fullName>
    </recommendedName>
    <alternativeName>
        <fullName evidence="2">Required for meiotic nuclear division protein 11</fullName>
    </alternativeName>
</protein>
<sequence>MEKENVPATPRAGSKRSSLFSGQGLAPKRLLRTYRSGKDAPPIPFAPVQASAAPSDLSLLDHIDALSLDPRMKERIVGMHKQSAAESRPSRRMSSILSFHPTSHKTPKRITPTQFLTHLQLPARHVSVDVARQLRVALAAESPTWIQTFIDAGGYLALLSRLDDLYQMEWREEQHDDTLLHELLRCVYSLSSSPKGLACIQASAPAPMEQLVALLFSDRMPAELDTRRLIIQLLIQIVPLSLSPQVLERCTLHRVPVNDAPSVSAALAQGVHTGAVLVTMLLHTAKPAAYEAKVDFLQRPNEHQPLRKYVSLLQQVCSEFFWIFCHKENKVLDWHSLDVKSATAPQVPSGITGSVEWDAAMYLTTHLRLLCTILSSFQTSCPTAARQLMKQLEEAGLKRILEAISMASQVYYTSLHAELAHLCAIRMELKPATGSTRASAAERKASLQTSVPQAAPAPRTAPLPRPRTSSQRSTVSLVRHISIERVSIPINTHTRKPSELRRTHMRYYANPDEHPRLSSISTPHELDERSELEDSGDESDASSASSEASFMEEVARLRLKEEESVSRDTSPALRGDDQDYGEKHFREYHSYLGFDMELLASILIPRENQCFQRFELAVDDLIFLGHPVHHQHEHEIRNKAQETTFNVVMVFDRANMFPEITSVDTGTWLSLYYTILFKITAVFSAEEARSGLITEQSHTLSQLREACMQNDVVFSEFVQKCLESASAACLLKDVYHLLARVRRNSLLSYGTLSLYIKLPPLLKHPHKAEKAKDMQHTIDMHDPIVLRGDKPEPGDLSYMQRSFNLPQLTSDSLLHTWASSTGPLLRPWQTLLLPEEAFSSTQGETAYDSVRMLVPHFKPTLSGSRTFGQIADMLGWDLYKDLYPLVRYLIYYGEARVVNVPRIQSIYTVDPTFDMEMLSDLSDRWADTFPAMPPLPWFMDALSSELRPFTSHCRRLPPDHRPLDLLVWLIRHSVIVQTHVHLRLVITVQDQLKAIELQRQRRETRKSRNNGESESDSENLIDTLRGQIQQGLQEPERPVPDSKARRSHRRTSSATSSTSSNEEWMHSRLPHEHGMDHRPARLHLNLEEDLTEESDEEYQTDELPNRALCPVLIPEPARANRTESEWIAAMLSDKHPWYTRWLIRLFPYLNGKHTVEEIVMRENLRRRDLKLILLEFEANLLHLYHP</sequence>
<dbReference type="InterPro" id="IPR010473">
    <property type="entry name" value="GTPase-bd"/>
</dbReference>
<evidence type="ECO:0000313" key="6">
    <source>
        <dbReference type="Proteomes" id="UP001214415"/>
    </source>
</evidence>
<dbReference type="PANTHER" id="PTHR13153">
    <property type="entry name" value="CGTHBA PROTEIN -14 GENE PROTEIN"/>
    <property type="match status" value="1"/>
</dbReference>
<dbReference type="GO" id="GO:0038202">
    <property type="term" value="P:TORC1 signaling"/>
    <property type="evidence" value="ECO:0007669"/>
    <property type="project" value="TreeGrafter"/>
</dbReference>
<feature type="region of interest" description="Disordered" evidence="3">
    <location>
        <begin position="1000"/>
        <end position="1064"/>
    </location>
</feature>
<feature type="region of interest" description="Disordered" evidence="3">
    <location>
        <begin position="508"/>
        <end position="579"/>
    </location>
</feature>
<comment type="similarity">
    <text evidence="1 2">Belongs to the NPR3 family.</text>
</comment>
<dbReference type="InterPro" id="IPR056603">
    <property type="entry name" value="HTH_NPRL3"/>
</dbReference>
<dbReference type="AlphaFoldDB" id="A0AAF0EF92"/>
<feature type="compositionally biased region" description="Basic and acidic residues" evidence="3">
    <location>
        <begin position="553"/>
        <end position="566"/>
    </location>
</feature>
<keyword evidence="2" id="KW-0732">Signal</keyword>
<keyword evidence="6" id="KW-1185">Reference proteome</keyword>
<evidence type="ECO:0000313" key="5">
    <source>
        <dbReference type="EMBL" id="WFD24304.1"/>
    </source>
</evidence>